<keyword evidence="1" id="KW-0732">Signal</keyword>
<feature type="chain" id="PRO_5002062729" evidence="1">
    <location>
        <begin position="26"/>
        <end position="58"/>
    </location>
</feature>
<organism evidence="2">
    <name type="scientific">Arundo donax</name>
    <name type="common">Giant reed</name>
    <name type="synonym">Donax arundinaceus</name>
    <dbReference type="NCBI Taxonomy" id="35708"/>
    <lineage>
        <taxon>Eukaryota</taxon>
        <taxon>Viridiplantae</taxon>
        <taxon>Streptophyta</taxon>
        <taxon>Embryophyta</taxon>
        <taxon>Tracheophyta</taxon>
        <taxon>Spermatophyta</taxon>
        <taxon>Magnoliopsida</taxon>
        <taxon>Liliopsida</taxon>
        <taxon>Poales</taxon>
        <taxon>Poaceae</taxon>
        <taxon>PACMAD clade</taxon>
        <taxon>Arundinoideae</taxon>
        <taxon>Arundineae</taxon>
        <taxon>Arundo</taxon>
    </lineage>
</organism>
<evidence type="ECO:0000256" key="1">
    <source>
        <dbReference type="SAM" id="SignalP"/>
    </source>
</evidence>
<protein>
    <submittedName>
        <fullName evidence="2">Uncharacterized protein</fullName>
    </submittedName>
</protein>
<dbReference type="AlphaFoldDB" id="A0A0A9GTQ9"/>
<sequence>MVMMIRLVQLLLFSVIMQSCDVVTSFICQPLDSPNIGLLFSQNGTCHILLLLFLSILI</sequence>
<feature type="signal peptide" evidence="1">
    <location>
        <begin position="1"/>
        <end position="25"/>
    </location>
</feature>
<accession>A0A0A9GTQ9</accession>
<evidence type="ECO:0000313" key="2">
    <source>
        <dbReference type="EMBL" id="JAE25946.1"/>
    </source>
</evidence>
<dbReference type="PROSITE" id="PS51257">
    <property type="entry name" value="PROKAR_LIPOPROTEIN"/>
    <property type="match status" value="1"/>
</dbReference>
<reference evidence="2" key="1">
    <citation type="submission" date="2014-09" db="EMBL/GenBank/DDBJ databases">
        <authorList>
            <person name="Magalhaes I.L.F."/>
            <person name="Oliveira U."/>
            <person name="Santos F.R."/>
            <person name="Vidigal T.H.D.A."/>
            <person name="Brescovit A.D."/>
            <person name="Santos A.J."/>
        </authorList>
    </citation>
    <scope>NUCLEOTIDE SEQUENCE</scope>
    <source>
        <tissue evidence="2">Shoot tissue taken approximately 20 cm above the soil surface</tissue>
    </source>
</reference>
<proteinExistence type="predicted"/>
<reference evidence="2" key="2">
    <citation type="journal article" date="2015" name="Data Brief">
        <title>Shoot transcriptome of the giant reed, Arundo donax.</title>
        <authorList>
            <person name="Barrero R.A."/>
            <person name="Guerrero F.D."/>
            <person name="Moolhuijzen P."/>
            <person name="Goolsby J.A."/>
            <person name="Tidwell J."/>
            <person name="Bellgard S.E."/>
            <person name="Bellgard M.I."/>
        </authorList>
    </citation>
    <scope>NUCLEOTIDE SEQUENCE</scope>
    <source>
        <tissue evidence="2">Shoot tissue taken approximately 20 cm above the soil surface</tissue>
    </source>
</reference>
<name>A0A0A9GTQ9_ARUDO</name>
<dbReference type="EMBL" id="GBRH01171950">
    <property type="protein sequence ID" value="JAE25946.1"/>
    <property type="molecule type" value="Transcribed_RNA"/>
</dbReference>